<dbReference type="RefSeq" id="XP_012192498.1">
    <property type="nucleotide sequence ID" value="XM_012337108.1"/>
</dbReference>
<name>R9PC17_PSEHS</name>
<organism evidence="1 2">
    <name type="scientific">Pseudozyma hubeiensis (strain SY62)</name>
    <name type="common">Yeast</name>
    <dbReference type="NCBI Taxonomy" id="1305764"/>
    <lineage>
        <taxon>Eukaryota</taxon>
        <taxon>Fungi</taxon>
        <taxon>Dikarya</taxon>
        <taxon>Basidiomycota</taxon>
        <taxon>Ustilaginomycotina</taxon>
        <taxon>Ustilaginomycetes</taxon>
        <taxon>Ustilaginales</taxon>
        <taxon>Ustilaginaceae</taxon>
        <taxon>Pseudozyma</taxon>
    </lineage>
</organism>
<reference evidence="2" key="1">
    <citation type="journal article" date="2013" name="Genome Announc.">
        <title>Draft genome sequence of the basidiomycetous yeast-like fungus Pseudozyma hubeiensis SY62, which produces an abundant amount of the biosurfactant mannosylerythritol lipids.</title>
        <authorList>
            <person name="Konishi M."/>
            <person name="Hatada Y."/>
            <person name="Horiuchi J."/>
        </authorList>
    </citation>
    <scope>NUCLEOTIDE SEQUENCE [LARGE SCALE GENOMIC DNA]</scope>
    <source>
        <strain evidence="2">SY62</strain>
    </source>
</reference>
<sequence>MFIAHRRVRSSPPISDVGSAAASTSVSFCPAPRAGQRIVGKRDALDAELAEVVFELIPRRFCCSGNVASSAWVRALIISRALDCLLDELSTLSRKSSLTLSSKALVRPVRDSIPRTLPSEQARIKSFSRPQCNSLRARLPSIGQFVTTIVFGVRVASFRRVCST</sequence>
<protein>
    <submittedName>
        <fullName evidence="1">Uncharacterized protein</fullName>
    </submittedName>
</protein>
<dbReference type="HOGENOM" id="CLU_1619777_0_0_1"/>
<accession>R9PC17</accession>
<evidence type="ECO:0000313" key="1">
    <source>
        <dbReference type="EMBL" id="GAC98911.1"/>
    </source>
</evidence>
<proteinExistence type="predicted"/>
<gene>
    <name evidence="1" type="ORF">PHSY_006506</name>
</gene>
<evidence type="ECO:0000313" key="2">
    <source>
        <dbReference type="Proteomes" id="UP000014071"/>
    </source>
</evidence>
<keyword evidence="2" id="KW-1185">Reference proteome</keyword>
<dbReference type="GeneID" id="24111777"/>
<dbReference type="EMBL" id="DF238821">
    <property type="protein sequence ID" value="GAC98911.1"/>
    <property type="molecule type" value="Genomic_DNA"/>
</dbReference>
<dbReference type="Proteomes" id="UP000014071">
    <property type="component" value="Unassembled WGS sequence"/>
</dbReference>
<dbReference type="AlphaFoldDB" id="R9PC17"/>